<dbReference type="Pfam" id="PF08664">
    <property type="entry name" value="YcbB"/>
    <property type="match status" value="1"/>
</dbReference>
<dbReference type="InterPro" id="IPR001789">
    <property type="entry name" value="Sig_transdc_resp-reg_receiver"/>
</dbReference>
<dbReference type="PROSITE" id="PS50110">
    <property type="entry name" value="RESPONSE_REGULATORY"/>
    <property type="match status" value="1"/>
</dbReference>
<reference evidence="7 8" key="1">
    <citation type="submission" date="2016-11" db="EMBL/GenBank/DDBJ databases">
        <authorList>
            <person name="Jaros S."/>
            <person name="Januszkiewicz K."/>
            <person name="Wedrychowicz H."/>
        </authorList>
    </citation>
    <scope>NUCLEOTIDE SEQUENCE [LARGE SCALE GENOMIC DNA]</scope>
    <source>
        <strain evidence="7 8">DSM 15480</strain>
    </source>
</reference>
<evidence type="ECO:0000256" key="1">
    <source>
        <dbReference type="ARBA" id="ARBA00018672"/>
    </source>
</evidence>
<evidence type="ECO:0000313" key="8">
    <source>
        <dbReference type="Proteomes" id="UP000184301"/>
    </source>
</evidence>
<dbReference type="Pfam" id="PF00072">
    <property type="entry name" value="Response_reg"/>
    <property type="match status" value="1"/>
</dbReference>
<feature type="modified residue" description="4-aspartylphosphate" evidence="5">
    <location>
        <position position="53"/>
    </location>
</feature>
<dbReference type="SMART" id="SM00448">
    <property type="entry name" value="REC"/>
    <property type="match status" value="1"/>
</dbReference>
<dbReference type="RefSeq" id="WP_073104812.1">
    <property type="nucleotide sequence ID" value="NZ_FQZY01000009.1"/>
</dbReference>
<evidence type="ECO:0000256" key="5">
    <source>
        <dbReference type="PROSITE-ProRule" id="PRU00169"/>
    </source>
</evidence>
<dbReference type="GO" id="GO:0000160">
    <property type="term" value="P:phosphorelay signal transduction system"/>
    <property type="evidence" value="ECO:0007669"/>
    <property type="project" value="UniProtKB-KW"/>
</dbReference>
<protein>
    <recommendedName>
        <fullName evidence="1">Stage 0 sporulation protein A homolog</fullName>
    </recommendedName>
</protein>
<dbReference type="InterPro" id="IPR050595">
    <property type="entry name" value="Bact_response_regulator"/>
</dbReference>
<feature type="domain" description="Response regulatory" evidence="6">
    <location>
        <begin position="2"/>
        <end position="118"/>
    </location>
</feature>
<keyword evidence="2 5" id="KW-0597">Phosphoprotein</keyword>
<keyword evidence="3" id="KW-0902">Two-component regulatory system</keyword>
<dbReference type="PANTHER" id="PTHR44591">
    <property type="entry name" value="STRESS RESPONSE REGULATOR PROTEIN 1"/>
    <property type="match status" value="1"/>
</dbReference>
<dbReference type="STRING" id="1121950.SAMN02745243_00601"/>
<dbReference type="InterPro" id="IPR013972">
    <property type="entry name" value="YcbB"/>
</dbReference>
<accession>A0A1M6JDK1</accession>
<keyword evidence="8" id="KW-1185">Reference proteome</keyword>
<dbReference type="AlphaFoldDB" id="A0A1M6JDK1"/>
<dbReference type="PANTHER" id="PTHR44591:SF14">
    <property type="entry name" value="PROTEIN PILG"/>
    <property type="match status" value="1"/>
</dbReference>
<organism evidence="7 8">
    <name type="scientific">Hespellia stercorisuis DSM 15480</name>
    <dbReference type="NCBI Taxonomy" id="1121950"/>
    <lineage>
        <taxon>Bacteria</taxon>
        <taxon>Bacillati</taxon>
        <taxon>Bacillota</taxon>
        <taxon>Clostridia</taxon>
        <taxon>Lachnospirales</taxon>
        <taxon>Lachnospiraceae</taxon>
        <taxon>Hespellia</taxon>
    </lineage>
</organism>
<evidence type="ECO:0000313" key="7">
    <source>
        <dbReference type="EMBL" id="SHJ44775.1"/>
    </source>
</evidence>
<dbReference type="Gene3D" id="3.40.50.2300">
    <property type="match status" value="1"/>
</dbReference>
<name>A0A1M6JDK1_9FIRM</name>
<proteinExistence type="predicted"/>
<evidence type="ECO:0000256" key="3">
    <source>
        <dbReference type="ARBA" id="ARBA00023012"/>
    </source>
</evidence>
<evidence type="ECO:0000256" key="4">
    <source>
        <dbReference type="ARBA" id="ARBA00024867"/>
    </source>
</evidence>
<sequence>MRILLIDDDKSILNILKLIITDKELGTVCGAYQNGNDAFEDLPDLRPDIIMVDLLMPEIDGISLVKKIKPLYPDIAFIMLSQVSSKDMIAKAYEFGIEFYIQKPINGIEVVSILTKVIQSVTMNQTFRQLQSLMTPVSAPAAPAASQTESDDQGHIKKVQQILQRLGLLGDNGSKDIIALVDYLVVNSEHVGDSTLHDLCSHFSDSPKSVEQRIRRAANAGMVNLANLGIEDYSNDTFIEYASSLYNFEQVKKEMDYIRGKSDRHGNVKVKNFLNSLVAFSKN</sequence>
<dbReference type="Proteomes" id="UP000184301">
    <property type="component" value="Unassembled WGS sequence"/>
</dbReference>
<evidence type="ECO:0000256" key="2">
    <source>
        <dbReference type="ARBA" id="ARBA00022553"/>
    </source>
</evidence>
<dbReference type="SUPFAM" id="SSF52172">
    <property type="entry name" value="CheY-like"/>
    <property type="match status" value="1"/>
</dbReference>
<dbReference type="OrthoDB" id="1684633at2"/>
<comment type="function">
    <text evidence="4">May play the central regulatory role in sporulation. It may be an element of the effector pathway responsible for the activation of sporulation genes in response to nutritional stress. Spo0A may act in concert with spo0H (a sigma factor) to control the expression of some genes that are critical to the sporulation process.</text>
</comment>
<evidence type="ECO:0000259" key="6">
    <source>
        <dbReference type="PROSITE" id="PS50110"/>
    </source>
</evidence>
<gene>
    <name evidence="7" type="ORF">SAMN02745243_00601</name>
</gene>
<dbReference type="InterPro" id="IPR011006">
    <property type="entry name" value="CheY-like_superfamily"/>
</dbReference>
<dbReference type="EMBL" id="FQZY01000009">
    <property type="protein sequence ID" value="SHJ44775.1"/>
    <property type="molecule type" value="Genomic_DNA"/>
</dbReference>